<dbReference type="Proteomes" id="UP000030665">
    <property type="component" value="Unassembled WGS sequence"/>
</dbReference>
<feature type="region of interest" description="Disordered" evidence="1">
    <location>
        <begin position="280"/>
        <end position="321"/>
    </location>
</feature>
<name>A0A077ZEC5_TRITR</name>
<dbReference type="AlphaFoldDB" id="A0A077ZEC5"/>
<proteinExistence type="predicted"/>
<reference evidence="3" key="1">
    <citation type="submission" date="2014-01" db="EMBL/GenBank/DDBJ databases">
        <authorList>
            <person name="Aslett M."/>
        </authorList>
    </citation>
    <scope>NUCLEOTIDE SEQUENCE</scope>
</reference>
<accession>A0A077ZEC5</accession>
<reference evidence="3" key="2">
    <citation type="submission" date="2014-03" db="EMBL/GenBank/DDBJ databases">
        <title>The whipworm genome and dual-species transcriptomics of an intimate host-pathogen interaction.</title>
        <authorList>
            <person name="Foth B.J."/>
            <person name="Tsai I.J."/>
            <person name="Reid A.J."/>
            <person name="Bancroft A.J."/>
            <person name="Nichol S."/>
            <person name="Tracey A."/>
            <person name="Holroyd N."/>
            <person name="Cotton J.A."/>
            <person name="Stanley E.J."/>
            <person name="Zarowiecki M."/>
            <person name="Liu J.Z."/>
            <person name="Huckvale T."/>
            <person name="Cooper P.J."/>
            <person name="Grencis R.K."/>
            <person name="Berriman M."/>
        </authorList>
    </citation>
    <scope>NUCLEOTIDE SEQUENCE [LARGE SCALE GENOMIC DNA]</scope>
</reference>
<dbReference type="InterPro" id="IPR013087">
    <property type="entry name" value="Znf_C2H2_type"/>
</dbReference>
<evidence type="ECO:0000313" key="3">
    <source>
        <dbReference type="EMBL" id="CDW58174.1"/>
    </source>
</evidence>
<evidence type="ECO:0000256" key="1">
    <source>
        <dbReference type="SAM" id="MobiDB-lite"/>
    </source>
</evidence>
<dbReference type="OrthoDB" id="10399301at2759"/>
<evidence type="ECO:0000259" key="2">
    <source>
        <dbReference type="PROSITE" id="PS00028"/>
    </source>
</evidence>
<feature type="compositionally biased region" description="Low complexity" evidence="1">
    <location>
        <begin position="284"/>
        <end position="293"/>
    </location>
</feature>
<dbReference type="EMBL" id="HG806279">
    <property type="protein sequence ID" value="CDW58174.1"/>
    <property type="molecule type" value="Genomic_DNA"/>
</dbReference>
<keyword evidence="4" id="KW-1185">Reference proteome</keyword>
<feature type="domain" description="C2H2-type" evidence="2">
    <location>
        <begin position="23"/>
        <end position="44"/>
    </location>
</feature>
<feature type="compositionally biased region" description="Polar residues" evidence="1">
    <location>
        <begin position="294"/>
        <end position="305"/>
    </location>
</feature>
<dbReference type="PROSITE" id="PS00028">
    <property type="entry name" value="ZINC_FINGER_C2H2_1"/>
    <property type="match status" value="1"/>
</dbReference>
<sequence length="352" mass="37643">MENSEDRTPSTALEIGEGNLFQCPACGYRCLNSDERQKHYNLCHKETSSTICNEAVSISNWHSSQNFNEGSSVVDSQDLSVKNDTCNFASTVAQDKQIIENNSDANAAVHLASRDSDAEQKRFTLQPSVDVHSTVEQVKVLPSSACSSLECAVDIDLTIEGNEVGPSSNCFSPLSYITIDSTEDCAEQNGFIARASNALMSKKAEVEAIMHTENSSMNCLLNDGITAAEDFASKSTPSLVPQVFSLPNQDDSRKSLDTGEQRVGIVYPVITAITCTVTPTARNTSSTSSYSESDGTVLQSSSGTVSAVEPTNEPDSLPVNASEGIATLPTYPHTSSSSGNVVISSAIFFWPF</sequence>
<gene>
    <name evidence="3" type="ORF">TTRE_0000647901</name>
</gene>
<evidence type="ECO:0000313" key="4">
    <source>
        <dbReference type="Proteomes" id="UP000030665"/>
    </source>
</evidence>
<organism evidence="3 4">
    <name type="scientific">Trichuris trichiura</name>
    <name type="common">Whipworm</name>
    <name type="synonym">Trichocephalus trichiurus</name>
    <dbReference type="NCBI Taxonomy" id="36087"/>
    <lineage>
        <taxon>Eukaryota</taxon>
        <taxon>Metazoa</taxon>
        <taxon>Ecdysozoa</taxon>
        <taxon>Nematoda</taxon>
        <taxon>Enoplea</taxon>
        <taxon>Dorylaimia</taxon>
        <taxon>Trichinellida</taxon>
        <taxon>Trichuridae</taxon>
        <taxon>Trichuris</taxon>
    </lineage>
</organism>
<protein>
    <recommendedName>
        <fullName evidence="2">C2H2-type domain-containing protein</fullName>
    </recommendedName>
</protein>